<dbReference type="OMA" id="FNREGVM"/>
<evidence type="ECO:0000256" key="4">
    <source>
        <dbReference type="ARBA" id="ARBA00022989"/>
    </source>
</evidence>
<dbReference type="GO" id="GO:0022857">
    <property type="term" value="F:transmembrane transporter activity"/>
    <property type="evidence" value="ECO:0007669"/>
    <property type="project" value="TreeGrafter"/>
</dbReference>
<keyword evidence="4 7" id="KW-1133">Transmembrane helix</keyword>
<comment type="similarity">
    <text evidence="6">Belongs to the ABC-4 integral membrane protein family.</text>
</comment>
<evidence type="ECO:0000259" key="8">
    <source>
        <dbReference type="Pfam" id="PF02687"/>
    </source>
</evidence>
<feature type="transmembrane region" description="Helical" evidence="7">
    <location>
        <begin position="285"/>
        <end position="307"/>
    </location>
</feature>
<evidence type="ECO:0000313" key="12">
    <source>
        <dbReference type="Proteomes" id="UP001155057"/>
    </source>
</evidence>
<sequence length="406" mass="43543">MSGFETIREALQALRANKLRSALTLLGIVIGVFAVIAAVTAVDVIDQYFKSSIQGFGASTFSVERYDYGGGDGPGRYHPPITHDQVLRLKERVGTDLTVSVSERYDGGVKAQSDRQETNPNVSLYGTDEAFLSNFGYEMRAGRPFVEQDVQGGRPVALLGSDVADVLFPAVSPLGQQVRIGRVRLEVVGVLAEKAGLFRSPNTRVYAPLTHLAGAYGSGGRNMDDTRIRAASPRQLTAAEDEVRSQLRVIRQVEPGAPSTFNIESSDFLRSTFGQFTSTLTTGGALVGLISLLAAGVGIMNIMLVSVTERTKEIGIRKAVGAKWRNILGQFLLEAIILCQIGGLIGIVLGGLGGNLAALYWDISPSFPWMWAAIAVGGVTLLAIVFGGYPAYKAARLDPIESLRYE</sequence>
<comment type="caution">
    <text evidence="10">The sequence shown here is derived from an EMBL/GenBank/DDBJ whole genome shotgun (WGS) entry which is preliminary data.</text>
</comment>
<evidence type="ECO:0000256" key="6">
    <source>
        <dbReference type="ARBA" id="ARBA00038076"/>
    </source>
</evidence>
<evidence type="ECO:0000256" key="1">
    <source>
        <dbReference type="ARBA" id="ARBA00004651"/>
    </source>
</evidence>
<dbReference type="RefSeq" id="WP_011405553.1">
    <property type="nucleotide sequence ID" value="NZ_CALTRV010000004.1"/>
</dbReference>
<reference evidence="10" key="1">
    <citation type="submission" date="2022-08" db="EMBL/GenBank/DDBJ databases">
        <title>Genomic Encyclopedia of Type Strains, Phase V (KMG-V): Genome sequencing to study the core and pangenomes of soil and plant-associated prokaryotes.</title>
        <authorList>
            <person name="Whitman W."/>
        </authorList>
    </citation>
    <scope>NUCLEOTIDE SEQUENCE</scope>
    <source>
        <strain evidence="11">SP3026</strain>
        <strain evidence="10">SP3049</strain>
    </source>
</reference>
<proteinExistence type="inferred from homology"/>
<dbReference type="EMBL" id="JANUAE010000007">
    <property type="protein sequence ID" value="MCS3710610.1"/>
    <property type="molecule type" value="Genomic_DNA"/>
</dbReference>
<name>A0A9X2Q5P1_9BACT</name>
<evidence type="ECO:0000256" key="5">
    <source>
        <dbReference type="ARBA" id="ARBA00023136"/>
    </source>
</evidence>
<accession>A0A9X2Q5P1</accession>
<dbReference type="EMBL" id="JANUBL010000001">
    <property type="protein sequence ID" value="MCS4120562.1"/>
    <property type="molecule type" value="Genomic_DNA"/>
</dbReference>
<dbReference type="InterPro" id="IPR025857">
    <property type="entry name" value="MacB_PCD"/>
</dbReference>
<dbReference type="AlphaFoldDB" id="A0A9X2Q5P1"/>
<dbReference type="InterPro" id="IPR050250">
    <property type="entry name" value="Macrolide_Exporter_MacB"/>
</dbReference>
<keyword evidence="5 7" id="KW-0472">Membrane</keyword>
<keyword evidence="3 7" id="KW-0812">Transmembrane</keyword>
<dbReference type="GO" id="GO:0005886">
    <property type="term" value="C:plasma membrane"/>
    <property type="evidence" value="ECO:0007669"/>
    <property type="project" value="UniProtKB-SubCell"/>
</dbReference>
<dbReference type="PANTHER" id="PTHR30572">
    <property type="entry name" value="MEMBRANE COMPONENT OF TRANSPORTER-RELATED"/>
    <property type="match status" value="1"/>
</dbReference>
<dbReference type="PANTHER" id="PTHR30572:SF4">
    <property type="entry name" value="ABC TRANSPORTER PERMEASE YTRF"/>
    <property type="match status" value="1"/>
</dbReference>
<evidence type="ECO:0000256" key="7">
    <source>
        <dbReference type="SAM" id="Phobius"/>
    </source>
</evidence>
<feature type="domain" description="ABC3 transporter permease C-terminal" evidence="8">
    <location>
        <begin position="286"/>
        <end position="399"/>
    </location>
</feature>
<dbReference type="InterPro" id="IPR003838">
    <property type="entry name" value="ABC3_permease_C"/>
</dbReference>
<comment type="subcellular location">
    <subcellularLocation>
        <location evidence="1">Cell membrane</location>
        <topology evidence="1">Multi-pass membrane protein</topology>
    </subcellularLocation>
</comment>
<evidence type="ECO:0000256" key="3">
    <source>
        <dbReference type="ARBA" id="ARBA00022692"/>
    </source>
</evidence>
<protein>
    <submittedName>
        <fullName evidence="10">ABC transport system permease protein</fullName>
    </submittedName>
</protein>
<dbReference type="Pfam" id="PF12704">
    <property type="entry name" value="MacB_PCD"/>
    <property type="match status" value="1"/>
</dbReference>
<dbReference type="Proteomes" id="UP001155144">
    <property type="component" value="Unassembled WGS sequence"/>
</dbReference>
<evidence type="ECO:0000256" key="2">
    <source>
        <dbReference type="ARBA" id="ARBA00022475"/>
    </source>
</evidence>
<evidence type="ECO:0000259" key="9">
    <source>
        <dbReference type="Pfam" id="PF12704"/>
    </source>
</evidence>
<dbReference type="Proteomes" id="UP001155057">
    <property type="component" value="Unassembled WGS sequence"/>
</dbReference>
<feature type="transmembrane region" description="Helical" evidence="7">
    <location>
        <begin position="369"/>
        <end position="392"/>
    </location>
</feature>
<gene>
    <name evidence="11" type="ORF">GGP45_000880</name>
    <name evidence="10" type="ORF">GGP61_002223</name>
</gene>
<dbReference type="GeneID" id="83729857"/>
<organism evidence="10 12">
    <name type="scientific">Salinibacter ruber</name>
    <dbReference type="NCBI Taxonomy" id="146919"/>
    <lineage>
        <taxon>Bacteria</taxon>
        <taxon>Pseudomonadati</taxon>
        <taxon>Rhodothermota</taxon>
        <taxon>Rhodothermia</taxon>
        <taxon>Rhodothermales</taxon>
        <taxon>Salinibacteraceae</taxon>
        <taxon>Salinibacter</taxon>
    </lineage>
</organism>
<evidence type="ECO:0000313" key="10">
    <source>
        <dbReference type="EMBL" id="MCS3710610.1"/>
    </source>
</evidence>
<feature type="domain" description="MacB-like periplasmic core" evidence="9">
    <location>
        <begin position="21"/>
        <end position="245"/>
    </location>
</feature>
<feature type="transmembrane region" description="Helical" evidence="7">
    <location>
        <begin position="327"/>
        <end position="349"/>
    </location>
</feature>
<dbReference type="Pfam" id="PF02687">
    <property type="entry name" value="FtsX"/>
    <property type="match status" value="1"/>
</dbReference>
<evidence type="ECO:0000313" key="11">
    <source>
        <dbReference type="EMBL" id="MCS4120562.1"/>
    </source>
</evidence>
<feature type="transmembrane region" description="Helical" evidence="7">
    <location>
        <begin position="21"/>
        <end position="42"/>
    </location>
</feature>
<keyword evidence="2" id="KW-1003">Cell membrane</keyword>